<dbReference type="Gene3D" id="1.10.555.10">
    <property type="entry name" value="Rho GTPase activation protein"/>
    <property type="match status" value="1"/>
</dbReference>
<name>A0AAN9Y9F4_9HEMI</name>
<dbReference type="InterPro" id="IPR000198">
    <property type="entry name" value="RhoGAP_dom"/>
</dbReference>
<dbReference type="PANTHER" id="PTHR15904">
    <property type="entry name" value="FAM13"/>
    <property type="match status" value="1"/>
</dbReference>
<dbReference type="SMART" id="SM00324">
    <property type="entry name" value="RhoGAP"/>
    <property type="match status" value="1"/>
</dbReference>
<keyword evidence="1" id="KW-0175">Coiled coil</keyword>
<dbReference type="SUPFAM" id="SSF48350">
    <property type="entry name" value="GTPase activation domain, GAP"/>
    <property type="match status" value="1"/>
</dbReference>
<dbReference type="EMBL" id="JBBCAQ010000006">
    <property type="protein sequence ID" value="KAK7603184.1"/>
    <property type="molecule type" value="Genomic_DNA"/>
</dbReference>
<feature type="coiled-coil region" evidence="1">
    <location>
        <begin position="618"/>
        <end position="645"/>
    </location>
</feature>
<dbReference type="AlphaFoldDB" id="A0AAN9Y9F4"/>
<keyword evidence="5" id="KW-1185">Reference proteome</keyword>
<protein>
    <recommendedName>
        <fullName evidence="3">Rho-GAP domain-containing protein</fullName>
    </recommendedName>
</protein>
<gene>
    <name evidence="4" type="ORF">V9T40_003183</name>
</gene>
<feature type="compositionally biased region" description="Low complexity" evidence="2">
    <location>
        <begin position="507"/>
        <end position="521"/>
    </location>
</feature>
<dbReference type="Pfam" id="PF00620">
    <property type="entry name" value="RhoGAP"/>
    <property type="match status" value="1"/>
</dbReference>
<feature type="coiled-coil region" evidence="1">
    <location>
        <begin position="824"/>
        <end position="877"/>
    </location>
</feature>
<accession>A0AAN9Y9F4</accession>
<evidence type="ECO:0000313" key="5">
    <source>
        <dbReference type="Proteomes" id="UP001367676"/>
    </source>
</evidence>
<dbReference type="GO" id="GO:0007165">
    <property type="term" value="P:signal transduction"/>
    <property type="evidence" value="ECO:0007669"/>
    <property type="project" value="InterPro"/>
</dbReference>
<dbReference type="InterPro" id="IPR039102">
    <property type="entry name" value="FAM13"/>
</dbReference>
<organism evidence="4 5">
    <name type="scientific">Parthenolecanium corni</name>
    <dbReference type="NCBI Taxonomy" id="536013"/>
    <lineage>
        <taxon>Eukaryota</taxon>
        <taxon>Metazoa</taxon>
        <taxon>Ecdysozoa</taxon>
        <taxon>Arthropoda</taxon>
        <taxon>Hexapoda</taxon>
        <taxon>Insecta</taxon>
        <taxon>Pterygota</taxon>
        <taxon>Neoptera</taxon>
        <taxon>Paraneoptera</taxon>
        <taxon>Hemiptera</taxon>
        <taxon>Sternorrhyncha</taxon>
        <taxon>Coccoidea</taxon>
        <taxon>Coccidae</taxon>
        <taxon>Parthenolecanium</taxon>
    </lineage>
</organism>
<feature type="region of interest" description="Disordered" evidence="2">
    <location>
        <begin position="506"/>
        <end position="537"/>
    </location>
</feature>
<evidence type="ECO:0000313" key="4">
    <source>
        <dbReference type="EMBL" id="KAK7603184.1"/>
    </source>
</evidence>
<sequence>MRGPTHSAKAEDIEEAVVSELSETELENEVDGCHMACSRSGSNASSKKEEEDGNKPIWKVGRILIESLSKGKMRRTKIFAAPLEDLPLNCQGIPKIVQRLCSYLEQFGLKEPNLFASCKKHGKLVERFKISFDRAGDADLESCSDVKVIASLLKLWLHDLPHPLIPQRISYRLKISFQKYDKKEIYDLDAEICNVLITCPALNLGVLYTVIRLLYSYVTKWYSESYCDQLPEMFAKILIGDKWEMEHVEVISALIHNFHIIFNEKILERAFKLYVVRDKKSRTDCQKLAEVSLGVEYRNSALTVEKLLRSNSEEKLNMRNDHNQNLSMRNLNMRRVNSHEDFSGAQYNYGRTIQGHLANAETENLPRRNLNEFVVDSIHDDEPYDNEPVVDHFQKITFASDKDSEAIVAPPPFNYHKDDRVQEERRNEERFTPQFSAHRFIGRKKKMIHQSHNGRTRVTDTCDDELKYAVPKPGEYFDRNVNACVTCPDESAESYHWNTMQDCDAQSTCSTSSSSSSGNNSPDVILSPNSTRYSRDHLEPNNYRNWSYTHRHPFTVKSMNMIQKDSDEETMSSYVIRLSDVDSKISQINKHLQWTKKRLRYYDKIYKDGGGDALTGLKKMANQEYKQLSKTIIILKKNLKQLRKEANENFVAHRSLMSKNLNSSCNVSLFSYTTDTQKAAEKALKHLRDKRVASKRAECIEDMTHVQLLDEKVSIHETLVSLENIFGQTTARNVESFKPIYERYRTVRRFLGRSSISLKMKDAVSDLATIMENETMEFDTGSTIVHHVNDEAPSACQEVCKVAKNDFHTSNIHELSSPELMLEYKMTKDEKKKLRNRIYLYEQEAENQTINDTKYCIHTLRSRYKNTKAKLKLLEALLMKTK</sequence>
<evidence type="ECO:0000259" key="3">
    <source>
        <dbReference type="PROSITE" id="PS50238"/>
    </source>
</evidence>
<feature type="domain" description="Rho-GAP" evidence="3">
    <location>
        <begin position="81"/>
        <end position="274"/>
    </location>
</feature>
<dbReference type="PANTHER" id="PTHR15904:SF17">
    <property type="entry name" value="RHO-GAP DOMAIN-CONTAINING PROTEIN"/>
    <property type="match status" value="1"/>
</dbReference>
<proteinExistence type="predicted"/>
<dbReference type="InterPro" id="IPR008936">
    <property type="entry name" value="Rho_GTPase_activation_prot"/>
</dbReference>
<dbReference type="Proteomes" id="UP001367676">
    <property type="component" value="Unassembled WGS sequence"/>
</dbReference>
<dbReference type="PROSITE" id="PS50238">
    <property type="entry name" value="RHOGAP"/>
    <property type="match status" value="1"/>
</dbReference>
<comment type="caution">
    <text evidence="4">The sequence shown here is derived from an EMBL/GenBank/DDBJ whole genome shotgun (WGS) entry which is preliminary data.</text>
</comment>
<reference evidence="4 5" key="1">
    <citation type="submission" date="2024-03" db="EMBL/GenBank/DDBJ databases">
        <title>Adaptation during the transition from Ophiocordyceps entomopathogen to insect associate is accompanied by gene loss and intensified selection.</title>
        <authorList>
            <person name="Ward C.M."/>
            <person name="Onetto C.A."/>
            <person name="Borneman A.R."/>
        </authorList>
    </citation>
    <scope>NUCLEOTIDE SEQUENCE [LARGE SCALE GENOMIC DNA]</scope>
    <source>
        <strain evidence="4">AWRI1</strain>
        <tissue evidence="4">Single Adult Female</tissue>
    </source>
</reference>
<evidence type="ECO:0000256" key="1">
    <source>
        <dbReference type="SAM" id="Coils"/>
    </source>
</evidence>
<evidence type="ECO:0000256" key="2">
    <source>
        <dbReference type="SAM" id="MobiDB-lite"/>
    </source>
</evidence>